<protein>
    <submittedName>
        <fullName evidence="1">Uncharacterized protein</fullName>
    </submittedName>
</protein>
<reference evidence="1" key="1">
    <citation type="submission" date="2023-07" db="EMBL/GenBank/DDBJ databases">
        <title>Genome content predicts the carbon catabolic preferences of heterotrophic bacteria.</title>
        <authorList>
            <person name="Gralka M."/>
        </authorList>
    </citation>
    <scope>NUCLEOTIDE SEQUENCE</scope>
    <source>
        <strain evidence="1">G2M05</strain>
    </source>
</reference>
<proteinExistence type="predicted"/>
<evidence type="ECO:0000313" key="2">
    <source>
        <dbReference type="Proteomes" id="UP001170624"/>
    </source>
</evidence>
<dbReference type="Proteomes" id="UP001170624">
    <property type="component" value="Unassembled WGS sequence"/>
</dbReference>
<name>A0AAW7Y0C4_9GAMM</name>
<sequence>MTVSALHQTFTSIGLNQLSLSQAEQKELTAFINQHHQFFDNVCQQKADKKPTDLLLGLMTKTQQETVQHFVHNQQAIESMQQVLIDTLGDQQKKFVATDSHRLAIETRLWLLIQGYCGIDFSYANEQAEQSAALLTTSLALPEHAIRSDLLVAYYAGKNQKETKSASQAKGSIIQRIKSFISTNKPN</sequence>
<dbReference type="EMBL" id="JAUOPU010000002">
    <property type="protein sequence ID" value="MDO6541460.1"/>
    <property type="molecule type" value="Genomic_DNA"/>
</dbReference>
<dbReference type="RefSeq" id="WP_303498202.1">
    <property type="nucleotide sequence ID" value="NZ_JAUOPU010000002.1"/>
</dbReference>
<evidence type="ECO:0000313" key="1">
    <source>
        <dbReference type="EMBL" id="MDO6541460.1"/>
    </source>
</evidence>
<organism evidence="1 2">
    <name type="scientific">Photobacterium sanguinicancri</name>
    <dbReference type="NCBI Taxonomy" id="875932"/>
    <lineage>
        <taxon>Bacteria</taxon>
        <taxon>Pseudomonadati</taxon>
        <taxon>Pseudomonadota</taxon>
        <taxon>Gammaproteobacteria</taxon>
        <taxon>Vibrionales</taxon>
        <taxon>Vibrionaceae</taxon>
        <taxon>Photobacterium</taxon>
    </lineage>
</organism>
<dbReference type="AlphaFoldDB" id="A0AAW7Y0C4"/>
<accession>A0AAW7Y0C4</accession>
<comment type="caution">
    <text evidence="1">The sequence shown here is derived from an EMBL/GenBank/DDBJ whole genome shotgun (WGS) entry which is preliminary data.</text>
</comment>
<gene>
    <name evidence="1" type="ORF">Q4568_02890</name>
</gene>